<feature type="region of interest" description="Disordered" evidence="1">
    <location>
        <begin position="41"/>
        <end position="77"/>
    </location>
</feature>
<reference evidence="2 3" key="1">
    <citation type="submission" date="2024-11" db="EMBL/GenBank/DDBJ databases">
        <title>Adaptive evolution of stress response genes in parasites aligns with host niche diversity.</title>
        <authorList>
            <person name="Hahn C."/>
            <person name="Resl P."/>
        </authorList>
    </citation>
    <scope>NUCLEOTIDE SEQUENCE [LARGE SCALE GENOMIC DNA]</scope>
    <source>
        <strain evidence="2">EGGRZ-B1_66</strain>
        <tissue evidence="2">Body</tissue>
    </source>
</reference>
<feature type="compositionally biased region" description="Polar residues" evidence="1">
    <location>
        <begin position="59"/>
        <end position="68"/>
    </location>
</feature>
<dbReference type="Proteomes" id="UP001626550">
    <property type="component" value="Unassembled WGS sequence"/>
</dbReference>
<name>A0ABD2QAD6_9PLAT</name>
<comment type="caution">
    <text evidence="2">The sequence shown here is derived from an EMBL/GenBank/DDBJ whole genome shotgun (WGS) entry which is preliminary data.</text>
</comment>
<evidence type="ECO:0000256" key="1">
    <source>
        <dbReference type="SAM" id="MobiDB-lite"/>
    </source>
</evidence>
<dbReference type="AlphaFoldDB" id="A0ABD2QAD6"/>
<gene>
    <name evidence="2" type="ORF">Ciccas_004841</name>
</gene>
<dbReference type="EMBL" id="JBJKFK010000528">
    <property type="protein sequence ID" value="KAL3316514.1"/>
    <property type="molecule type" value="Genomic_DNA"/>
</dbReference>
<organism evidence="2 3">
    <name type="scientific">Cichlidogyrus casuarinus</name>
    <dbReference type="NCBI Taxonomy" id="1844966"/>
    <lineage>
        <taxon>Eukaryota</taxon>
        <taxon>Metazoa</taxon>
        <taxon>Spiralia</taxon>
        <taxon>Lophotrochozoa</taxon>
        <taxon>Platyhelminthes</taxon>
        <taxon>Monogenea</taxon>
        <taxon>Monopisthocotylea</taxon>
        <taxon>Dactylogyridea</taxon>
        <taxon>Ancyrocephalidae</taxon>
        <taxon>Cichlidogyrus</taxon>
    </lineage>
</organism>
<evidence type="ECO:0000313" key="3">
    <source>
        <dbReference type="Proteomes" id="UP001626550"/>
    </source>
</evidence>
<proteinExistence type="predicted"/>
<sequence length="129" mass="14862">MDSKVSASRMMNLLYEVDERLAAQINGYRQWMQLPGAMFKDSVKSSQEESPPGIKFRNRSQLQKPQESTTKREVVSTDASEENLKLNAFYLHWAFDNTLIFKNFRTSFDATLLAILPSADVPEQNQLRQ</sequence>
<accession>A0ABD2QAD6</accession>
<protein>
    <submittedName>
        <fullName evidence="2">Uncharacterized protein</fullName>
    </submittedName>
</protein>
<evidence type="ECO:0000313" key="2">
    <source>
        <dbReference type="EMBL" id="KAL3316514.1"/>
    </source>
</evidence>
<keyword evidence="3" id="KW-1185">Reference proteome</keyword>